<dbReference type="PRINTS" id="PR00320">
    <property type="entry name" value="GPROTEINBRPT"/>
</dbReference>
<dbReference type="EMBL" id="KV454289">
    <property type="protein sequence ID" value="ODQ76733.1"/>
    <property type="molecule type" value="Genomic_DNA"/>
</dbReference>
<evidence type="ECO:0000313" key="8">
    <source>
        <dbReference type="Proteomes" id="UP000094385"/>
    </source>
</evidence>
<gene>
    <name evidence="7" type="ORF">LIPSTDRAFT_141499</name>
</gene>
<feature type="repeat" description="WD" evidence="5">
    <location>
        <begin position="191"/>
        <end position="225"/>
    </location>
</feature>
<dbReference type="Proteomes" id="UP000094385">
    <property type="component" value="Unassembled WGS sequence"/>
</dbReference>
<dbReference type="GO" id="GO:0005682">
    <property type="term" value="C:U5 snRNP"/>
    <property type="evidence" value="ECO:0007669"/>
    <property type="project" value="EnsemblFungi"/>
</dbReference>
<dbReference type="InterPro" id="IPR001680">
    <property type="entry name" value="WD40_rpt"/>
</dbReference>
<feature type="repeat" description="WD" evidence="5">
    <location>
        <begin position="226"/>
        <end position="261"/>
    </location>
</feature>
<keyword evidence="1 5" id="KW-0853">WD repeat</keyword>
<dbReference type="GO" id="GO:0008380">
    <property type="term" value="P:RNA splicing"/>
    <property type="evidence" value="ECO:0007669"/>
    <property type="project" value="UniProtKB-KW"/>
</dbReference>
<feature type="region of interest" description="Disordered" evidence="6">
    <location>
        <begin position="1"/>
        <end position="25"/>
    </location>
</feature>
<dbReference type="SMART" id="SM00320">
    <property type="entry name" value="WD40"/>
    <property type="match status" value="7"/>
</dbReference>
<proteinExistence type="predicted"/>
<reference evidence="7 8" key="1">
    <citation type="journal article" date="2016" name="Proc. Natl. Acad. Sci. U.S.A.">
        <title>Comparative genomics of biotechnologically important yeasts.</title>
        <authorList>
            <person name="Riley R."/>
            <person name="Haridas S."/>
            <person name="Wolfe K.H."/>
            <person name="Lopes M.R."/>
            <person name="Hittinger C.T."/>
            <person name="Goeker M."/>
            <person name="Salamov A.A."/>
            <person name="Wisecaver J.H."/>
            <person name="Long T.M."/>
            <person name="Calvey C.H."/>
            <person name="Aerts A.L."/>
            <person name="Barry K.W."/>
            <person name="Choi C."/>
            <person name="Clum A."/>
            <person name="Coughlan A.Y."/>
            <person name="Deshpande S."/>
            <person name="Douglass A.P."/>
            <person name="Hanson S.J."/>
            <person name="Klenk H.-P."/>
            <person name="LaButti K.M."/>
            <person name="Lapidus A."/>
            <person name="Lindquist E.A."/>
            <person name="Lipzen A.M."/>
            <person name="Meier-Kolthoff J.P."/>
            <person name="Ohm R.A."/>
            <person name="Otillar R.P."/>
            <person name="Pangilinan J.L."/>
            <person name="Peng Y."/>
            <person name="Rokas A."/>
            <person name="Rosa C.A."/>
            <person name="Scheuner C."/>
            <person name="Sibirny A.A."/>
            <person name="Slot J.C."/>
            <person name="Stielow J.B."/>
            <person name="Sun H."/>
            <person name="Kurtzman C.P."/>
            <person name="Blackwell M."/>
            <person name="Grigoriev I.V."/>
            <person name="Jeffries T.W."/>
        </authorList>
    </citation>
    <scope>NUCLEOTIDE SEQUENCE [LARGE SCALE GENOMIC DNA]</scope>
    <source>
        <strain evidence="7 8">NRRL Y-11557</strain>
    </source>
</reference>
<dbReference type="Pfam" id="PF00400">
    <property type="entry name" value="WD40"/>
    <property type="match status" value="7"/>
</dbReference>
<keyword evidence="8" id="KW-1185">Reference proteome</keyword>
<dbReference type="PANTHER" id="PTHR44006">
    <property type="entry name" value="U5 SMALL NUCLEAR RIBONUCLEOPROTEIN 40 KDA PROTEIN"/>
    <property type="match status" value="1"/>
</dbReference>
<dbReference type="PROSITE" id="PS50082">
    <property type="entry name" value="WD_REPEATS_2"/>
    <property type="match status" value="7"/>
</dbReference>
<dbReference type="PROSITE" id="PS50294">
    <property type="entry name" value="WD_REPEATS_REGION"/>
    <property type="match status" value="5"/>
</dbReference>
<feature type="repeat" description="WD" evidence="5">
    <location>
        <begin position="57"/>
        <end position="89"/>
    </location>
</feature>
<evidence type="ECO:0000313" key="7">
    <source>
        <dbReference type="EMBL" id="ODQ76733.1"/>
    </source>
</evidence>
<feature type="repeat" description="WD" evidence="5">
    <location>
        <begin position="288"/>
        <end position="318"/>
    </location>
</feature>
<evidence type="ECO:0000256" key="2">
    <source>
        <dbReference type="ARBA" id="ARBA00022664"/>
    </source>
</evidence>
<organism evidence="7 8">
    <name type="scientific">Lipomyces starkeyi NRRL Y-11557</name>
    <dbReference type="NCBI Taxonomy" id="675824"/>
    <lineage>
        <taxon>Eukaryota</taxon>
        <taxon>Fungi</taxon>
        <taxon>Dikarya</taxon>
        <taxon>Ascomycota</taxon>
        <taxon>Saccharomycotina</taxon>
        <taxon>Lipomycetes</taxon>
        <taxon>Lipomycetales</taxon>
        <taxon>Lipomycetaceae</taxon>
        <taxon>Lipomyces</taxon>
    </lineage>
</organism>
<evidence type="ECO:0000256" key="5">
    <source>
        <dbReference type="PROSITE-ProRule" id="PRU00221"/>
    </source>
</evidence>
<dbReference type="OrthoDB" id="1068471at2759"/>
<dbReference type="CDD" id="cd00200">
    <property type="entry name" value="WD40"/>
    <property type="match status" value="1"/>
</dbReference>
<sequence length="356" mass="38421">MSDKRKGVSEVGQLTPSKRQRGTAATSVAVVNTSVAQGPLIQAVQRSSNLQAPIIQLSGHTGEVYACRFDNTGEIIASGSQDRTILLWNTYGANENFGVIKGHKGAVLDLAFSRDSRGLYSASSDATLGVWDVDSGVRIRKHVGHEDIVNSIDRVRRGPELLLSGSDDGSIALWDPRTKHAVEYMETDFPVLAVAFGEGGNQVFSAGIDEEIKVWDLRQRGVVYTLPGHADAVTSLNVSEDMQYLVSHSMDNIVRNWDIRTFAPESRLIKVYGGAPASDVEKNLLRASFSADGLQIIAGSADRTVVIWDTLTGKILYKLPGHTGSVNDARFSPLEPNVILSGSTDRTLMLGELGKG</sequence>
<dbReference type="SUPFAM" id="SSF50978">
    <property type="entry name" value="WD40 repeat-like"/>
    <property type="match status" value="1"/>
</dbReference>
<keyword evidence="3" id="KW-0677">Repeat</keyword>
<dbReference type="InterPro" id="IPR015943">
    <property type="entry name" value="WD40/YVTN_repeat-like_dom_sf"/>
</dbReference>
<dbReference type="InterPro" id="IPR052234">
    <property type="entry name" value="U5_snRNP_Component"/>
</dbReference>
<dbReference type="InterPro" id="IPR019775">
    <property type="entry name" value="WD40_repeat_CS"/>
</dbReference>
<evidence type="ECO:0000256" key="4">
    <source>
        <dbReference type="ARBA" id="ARBA00023187"/>
    </source>
</evidence>
<dbReference type="GO" id="GO:0006397">
    <property type="term" value="P:mRNA processing"/>
    <property type="evidence" value="ECO:0007669"/>
    <property type="project" value="UniProtKB-KW"/>
</dbReference>
<evidence type="ECO:0000256" key="6">
    <source>
        <dbReference type="SAM" id="MobiDB-lite"/>
    </source>
</evidence>
<protein>
    <submittedName>
        <fullName evidence="7">Uncharacterized protein</fullName>
    </submittedName>
</protein>
<evidence type="ECO:0000256" key="1">
    <source>
        <dbReference type="ARBA" id="ARBA00022574"/>
    </source>
</evidence>
<dbReference type="STRING" id="675824.A0A1E3QG92"/>
<dbReference type="PROSITE" id="PS00678">
    <property type="entry name" value="WD_REPEATS_1"/>
    <property type="match status" value="2"/>
</dbReference>
<feature type="repeat" description="WD" evidence="5">
    <location>
        <begin position="319"/>
        <end position="356"/>
    </location>
</feature>
<evidence type="ECO:0000256" key="3">
    <source>
        <dbReference type="ARBA" id="ARBA00022737"/>
    </source>
</evidence>
<dbReference type="GO" id="GO:0071013">
    <property type="term" value="C:catalytic step 2 spliceosome"/>
    <property type="evidence" value="ECO:0007669"/>
    <property type="project" value="TreeGrafter"/>
</dbReference>
<dbReference type="AlphaFoldDB" id="A0A1E3QG92"/>
<dbReference type="Gene3D" id="2.130.10.10">
    <property type="entry name" value="YVTN repeat-like/Quinoprotein amine dehydrogenase"/>
    <property type="match status" value="1"/>
</dbReference>
<dbReference type="InterPro" id="IPR036322">
    <property type="entry name" value="WD40_repeat_dom_sf"/>
</dbReference>
<feature type="repeat" description="WD" evidence="5">
    <location>
        <begin position="142"/>
        <end position="184"/>
    </location>
</feature>
<dbReference type="PANTHER" id="PTHR44006:SF1">
    <property type="entry name" value="U5 SMALL NUCLEAR RIBONUCLEOPROTEIN 40 KDA PROTEIN"/>
    <property type="match status" value="1"/>
</dbReference>
<dbReference type="InterPro" id="IPR020472">
    <property type="entry name" value="WD40_PAC1"/>
</dbReference>
<keyword evidence="2" id="KW-0507">mRNA processing</keyword>
<dbReference type="GO" id="GO:0003723">
    <property type="term" value="F:RNA binding"/>
    <property type="evidence" value="ECO:0007669"/>
    <property type="project" value="TreeGrafter"/>
</dbReference>
<dbReference type="GO" id="GO:0071014">
    <property type="term" value="C:post-mRNA release spliceosomal complex"/>
    <property type="evidence" value="ECO:0007669"/>
    <property type="project" value="EnsemblFungi"/>
</dbReference>
<keyword evidence="4" id="KW-0508">mRNA splicing</keyword>
<feature type="repeat" description="WD" evidence="5">
    <location>
        <begin position="100"/>
        <end position="141"/>
    </location>
</feature>
<name>A0A1E3QG92_LIPST</name>
<accession>A0A1E3QG92</accession>